<evidence type="ECO:0000259" key="13">
    <source>
        <dbReference type="PROSITE" id="PS50195"/>
    </source>
</evidence>
<dbReference type="PROSITE" id="PS50195">
    <property type="entry name" value="PX"/>
    <property type="match status" value="1"/>
</dbReference>
<evidence type="ECO:0000256" key="3">
    <source>
        <dbReference type="ARBA" id="ARBA00004496"/>
    </source>
</evidence>
<evidence type="ECO:0000256" key="10">
    <source>
        <dbReference type="ARBA" id="ARBA00023121"/>
    </source>
</evidence>
<evidence type="ECO:0000256" key="7">
    <source>
        <dbReference type="ARBA" id="ARBA00022490"/>
    </source>
</evidence>
<name>A0ABN7PAV4_TIMPD</name>
<comment type="similarity">
    <text evidence="4">Belongs to the sorting nexin family.</text>
</comment>
<evidence type="ECO:0000256" key="1">
    <source>
        <dbReference type="ARBA" id="ARBA00004179"/>
    </source>
</evidence>
<sequence length="131" mass="14881">MKGNKHDMAFTMKRAPQFTLYTAATGQRVPSLPGKAWKRQMPFRGDDGIFEEDFIEDRRKGLEQFVNKLPLLYIGQDFLATDSEVPGLIPGTCRTFLIAGHPLAQNEKCLHMFLQEPVIDKNYVPGKIRNA</sequence>
<comment type="caution">
    <text evidence="14">The sequence shown here is derived from an EMBL/GenBank/DDBJ whole genome shotgun (WGS) entry which is preliminary data.</text>
</comment>
<dbReference type="InterPro" id="IPR036871">
    <property type="entry name" value="PX_dom_sf"/>
</dbReference>
<keyword evidence="8" id="KW-0653">Protein transport</keyword>
<feature type="domain" description="PX" evidence="13">
    <location>
        <begin position="1"/>
        <end position="120"/>
    </location>
</feature>
<evidence type="ECO:0000256" key="6">
    <source>
        <dbReference type="ARBA" id="ARBA00022448"/>
    </source>
</evidence>
<evidence type="ECO:0000256" key="12">
    <source>
        <dbReference type="ARBA" id="ARBA00025533"/>
    </source>
</evidence>
<evidence type="ECO:0000256" key="2">
    <source>
        <dbReference type="ARBA" id="ARBA00004255"/>
    </source>
</evidence>
<evidence type="ECO:0000256" key="9">
    <source>
        <dbReference type="ARBA" id="ARBA00023034"/>
    </source>
</evidence>
<protein>
    <recommendedName>
        <fullName evidence="5">Sorting nexin-3</fullName>
    </recommendedName>
</protein>
<evidence type="ECO:0000256" key="11">
    <source>
        <dbReference type="ARBA" id="ARBA00023136"/>
    </source>
</evidence>
<dbReference type="InterPro" id="IPR001683">
    <property type="entry name" value="PX_dom"/>
</dbReference>
<proteinExistence type="inferred from homology"/>
<dbReference type="EMBL" id="CAJPIN010037582">
    <property type="protein sequence ID" value="CAG2064862.1"/>
    <property type="molecule type" value="Genomic_DNA"/>
</dbReference>
<dbReference type="SUPFAM" id="SSF64268">
    <property type="entry name" value="PX domain"/>
    <property type="match status" value="1"/>
</dbReference>
<evidence type="ECO:0000313" key="14">
    <source>
        <dbReference type="EMBL" id="CAG2064862.1"/>
    </source>
</evidence>
<dbReference type="PANTHER" id="PTHR45963:SF2">
    <property type="entry name" value="RE52028P"/>
    <property type="match status" value="1"/>
</dbReference>
<comment type="function">
    <text evidence="12">Required for retention of late Golgi membrane proteins. Component of the retrieval machinery that functions by direct interaction with the cytosolic tails of certain TGN membrane proteins during the sorting/budding process at the prevacuolar compartment. Binds phosphatidylinositol 3-phosphate (PtdIns(P3)).</text>
</comment>
<evidence type="ECO:0000313" key="15">
    <source>
        <dbReference type="Proteomes" id="UP001153148"/>
    </source>
</evidence>
<gene>
    <name evidence="14" type="ORF">TPAB3V08_LOCUS11806</name>
</gene>
<keyword evidence="11" id="KW-0472">Membrane</keyword>
<reference evidence="14" key="1">
    <citation type="submission" date="2021-03" db="EMBL/GenBank/DDBJ databases">
        <authorList>
            <person name="Tran Van P."/>
        </authorList>
    </citation>
    <scope>NUCLEOTIDE SEQUENCE</scope>
</reference>
<comment type="subcellular location">
    <subcellularLocation>
        <location evidence="3">Cytoplasm</location>
    </subcellularLocation>
    <subcellularLocation>
        <location evidence="2">Golgi apparatus membrane</location>
        <topology evidence="2">Peripheral membrane protein</topology>
        <orientation evidence="2">Cytoplasmic side</orientation>
    </subcellularLocation>
    <subcellularLocation>
        <location evidence="1">Prevacuolar compartment membrane</location>
        <topology evidence="1">Peripheral membrane protein</topology>
        <orientation evidence="1">Cytoplasmic side</orientation>
    </subcellularLocation>
</comment>
<dbReference type="InterPro" id="IPR051074">
    <property type="entry name" value="Sorting_Nexin"/>
</dbReference>
<keyword evidence="6" id="KW-0813">Transport</keyword>
<dbReference type="Pfam" id="PF00787">
    <property type="entry name" value="PX"/>
    <property type="match status" value="1"/>
</dbReference>
<accession>A0ABN7PAV4</accession>
<keyword evidence="7" id="KW-0963">Cytoplasm</keyword>
<keyword evidence="10" id="KW-0446">Lipid-binding</keyword>
<evidence type="ECO:0000256" key="4">
    <source>
        <dbReference type="ARBA" id="ARBA00010883"/>
    </source>
</evidence>
<dbReference type="PANTHER" id="PTHR45963">
    <property type="entry name" value="RE52028P"/>
    <property type="match status" value="1"/>
</dbReference>
<dbReference type="Proteomes" id="UP001153148">
    <property type="component" value="Unassembled WGS sequence"/>
</dbReference>
<organism evidence="14 15">
    <name type="scientific">Timema podura</name>
    <name type="common">Walking stick</name>
    <dbReference type="NCBI Taxonomy" id="61482"/>
    <lineage>
        <taxon>Eukaryota</taxon>
        <taxon>Metazoa</taxon>
        <taxon>Ecdysozoa</taxon>
        <taxon>Arthropoda</taxon>
        <taxon>Hexapoda</taxon>
        <taxon>Insecta</taxon>
        <taxon>Pterygota</taxon>
        <taxon>Neoptera</taxon>
        <taxon>Polyneoptera</taxon>
        <taxon>Phasmatodea</taxon>
        <taxon>Timematodea</taxon>
        <taxon>Timematoidea</taxon>
        <taxon>Timematidae</taxon>
        <taxon>Timema</taxon>
    </lineage>
</organism>
<keyword evidence="15" id="KW-1185">Reference proteome</keyword>
<dbReference type="Gene3D" id="3.30.1520.10">
    <property type="entry name" value="Phox-like domain"/>
    <property type="match status" value="1"/>
</dbReference>
<evidence type="ECO:0000256" key="5">
    <source>
        <dbReference type="ARBA" id="ARBA00020436"/>
    </source>
</evidence>
<evidence type="ECO:0000256" key="8">
    <source>
        <dbReference type="ARBA" id="ARBA00022927"/>
    </source>
</evidence>
<keyword evidence="9" id="KW-0333">Golgi apparatus</keyword>